<dbReference type="InterPro" id="IPR012677">
    <property type="entry name" value="Nucleotide-bd_a/b_plait_sf"/>
</dbReference>
<dbReference type="InterPro" id="IPR035979">
    <property type="entry name" value="RBD_domain_sf"/>
</dbReference>
<keyword evidence="5" id="KW-1185">Reference proteome</keyword>
<dbReference type="SUPFAM" id="SSF54928">
    <property type="entry name" value="RNA-binding domain, RBD"/>
    <property type="match status" value="1"/>
</dbReference>
<evidence type="ECO:0000313" key="4">
    <source>
        <dbReference type="EMBL" id="QEC55258.1"/>
    </source>
</evidence>
<name>A0A5B8UFI1_9BACT</name>
<dbReference type="Gene3D" id="3.30.70.330">
    <property type="match status" value="1"/>
</dbReference>
<dbReference type="InterPro" id="IPR000504">
    <property type="entry name" value="RRM_dom"/>
</dbReference>
<dbReference type="InterPro" id="IPR052462">
    <property type="entry name" value="SLIRP/GR-RBP-like"/>
</dbReference>
<sequence length="102" mass="11567">MNIYVARFDIEWKNKDLETLFTPFGEVKSAAIEMDAFTDKSRGFGYVEMPDDEQARTAIAALDQTTVSSYQITVQEAEPKEQKRGSYKVGGGSINPYRFKKN</sequence>
<evidence type="ECO:0000259" key="3">
    <source>
        <dbReference type="PROSITE" id="PS50102"/>
    </source>
</evidence>
<evidence type="ECO:0000256" key="2">
    <source>
        <dbReference type="SAM" id="MobiDB-lite"/>
    </source>
</evidence>
<dbReference type="PANTHER" id="PTHR48027">
    <property type="entry name" value="HETEROGENEOUS NUCLEAR RIBONUCLEOPROTEIN 87F-RELATED"/>
    <property type="match status" value="1"/>
</dbReference>
<organism evidence="4 5">
    <name type="scientific">Flavisolibacter ginsenosidimutans</name>
    <dbReference type="NCBI Taxonomy" id="661481"/>
    <lineage>
        <taxon>Bacteria</taxon>
        <taxon>Pseudomonadati</taxon>
        <taxon>Bacteroidota</taxon>
        <taxon>Chitinophagia</taxon>
        <taxon>Chitinophagales</taxon>
        <taxon>Chitinophagaceae</taxon>
        <taxon>Flavisolibacter</taxon>
    </lineage>
</organism>
<feature type="region of interest" description="Disordered" evidence="2">
    <location>
        <begin position="75"/>
        <end position="102"/>
    </location>
</feature>
<dbReference type="AlphaFoldDB" id="A0A5B8UFI1"/>
<reference evidence="4 5" key="1">
    <citation type="journal article" date="2015" name="Int. J. Syst. Evol. Microbiol.">
        <title>Flavisolibacter ginsenosidimutans sp. nov., with ginsenoside-converting activity isolated from soil used for cultivating ginseng.</title>
        <authorList>
            <person name="Zhao Y."/>
            <person name="Liu Q."/>
            <person name="Kang M.S."/>
            <person name="Jin F."/>
            <person name="Yu H."/>
            <person name="Im W.T."/>
        </authorList>
    </citation>
    <scope>NUCLEOTIDE SEQUENCE [LARGE SCALE GENOMIC DNA]</scope>
    <source>
        <strain evidence="4 5">Gsoil 636</strain>
    </source>
</reference>
<dbReference type="Proteomes" id="UP000321204">
    <property type="component" value="Chromosome"/>
</dbReference>
<dbReference type="KEGG" id="fgg:FSB75_04835"/>
<protein>
    <submittedName>
        <fullName evidence="4">RNA-binding protein</fullName>
    </submittedName>
</protein>
<proteinExistence type="predicted"/>
<keyword evidence="1" id="KW-0694">RNA-binding</keyword>
<accession>A0A5B8UFI1</accession>
<dbReference type="PROSITE" id="PS50102">
    <property type="entry name" value="RRM"/>
    <property type="match status" value="1"/>
</dbReference>
<dbReference type="OrthoDB" id="9798855at2"/>
<dbReference type="RefSeq" id="WP_146783598.1">
    <property type="nucleotide sequence ID" value="NZ_BAABIO010000006.1"/>
</dbReference>
<evidence type="ECO:0000256" key="1">
    <source>
        <dbReference type="ARBA" id="ARBA00022884"/>
    </source>
</evidence>
<feature type="domain" description="RRM" evidence="3">
    <location>
        <begin position="1"/>
        <end position="79"/>
    </location>
</feature>
<dbReference type="GO" id="GO:0003723">
    <property type="term" value="F:RNA binding"/>
    <property type="evidence" value="ECO:0007669"/>
    <property type="project" value="UniProtKB-KW"/>
</dbReference>
<dbReference type="Pfam" id="PF00076">
    <property type="entry name" value="RRM_1"/>
    <property type="match status" value="1"/>
</dbReference>
<gene>
    <name evidence="4" type="ORF">FSB75_04835</name>
</gene>
<dbReference type="SMART" id="SM00360">
    <property type="entry name" value="RRM"/>
    <property type="match status" value="1"/>
</dbReference>
<dbReference type="EMBL" id="CP042433">
    <property type="protein sequence ID" value="QEC55258.1"/>
    <property type="molecule type" value="Genomic_DNA"/>
</dbReference>
<evidence type="ECO:0000313" key="5">
    <source>
        <dbReference type="Proteomes" id="UP000321204"/>
    </source>
</evidence>